<feature type="chain" id="PRO_5003133967" evidence="3">
    <location>
        <begin position="27"/>
        <end position="272"/>
    </location>
</feature>
<organism evidence="4 5">
    <name type="scientific">Peptostreptococcus stomatis DSM 17678</name>
    <dbReference type="NCBI Taxonomy" id="596315"/>
    <lineage>
        <taxon>Bacteria</taxon>
        <taxon>Bacillati</taxon>
        <taxon>Bacillota</taxon>
        <taxon>Clostridia</taxon>
        <taxon>Peptostreptococcales</taxon>
        <taxon>Peptostreptococcaceae</taxon>
        <taxon>Peptostreptococcus</taxon>
    </lineage>
</organism>
<evidence type="ECO:0000313" key="4">
    <source>
        <dbReference type="EMBL" id="EFM63951.1"/>
    </source>
</evidence>
<dbReference type="OrthoDB" id="1864276at2"/>
<dbReference type="Gene3D" id="2.10.270.10">
    <property type="entry name" value="Cholin Binding"/>
    <property type="match status" value="2"/>
</dbReference>
<dbReference type="eggNOG" id="COG5263">
    <property type="taxonomic scope" value="Bacteria"/>
</dbReference>
<dbReference type="InterPro" id="IPR018337">
    <property type="entry name" value="Cell_wall/Cho-bd_repeat"/>
</dbReference>
<dbReference type="PROSITE" id="PS51170">
    <property type="entry name" value="CW"/>
    <property type="match status" value="3"/>
</dbReference>
<gene>
    <name evidence="4" type="ORF">HMPREF0634_1191</name>
</gene>
<evidence type="ECO:0000313" key="5">
    <source>
        <dbReference type="Proteomes" id="UP000003244"/>
    </source>
</evidence>
<comment type="caution">
    <text evidence="4">The sequence shown here is derived from an EMBL/GenBank/DDBJ whole genome shotgun (WGS) entry which is preliminary data.</text>
</comment>
<dbReference type="STRING" id="596315.HMPREF0634_1191"/>
<feature type="repeat" description="Cell wall-binding" evidence="2">
    <location>
        <begin position="69"/>
        <end position="88"/>
    </location>
</feature>
<feature type="repeat" description="Cell wall-binding" evidence="2">
    <location>
        <begin position="90"/>
        <end position="109"/>
    </location>
</feature>
<reference evidence="4 5" key="1">
    <citation type="submission" date="2010-08" db="EMBL/GenBank/DDBJ databases">
        <authorList>
            <person name="Harkins D.M."/>
            <person name="Madupu R."/>
            <person name="Durkin A.S."/>
            <person name="Torralba M."/>
            <person name="Methe B."/>
            <person name="Sutton G.G."/>
            <person name="Nelson K.E."/>
        </authorList>
    </citation>
    <scope>NUCLEOTIDE SEQUENCE [LARGE SCALE GENOMIC DNA]</scope>
    <source>
        <strain evidence="4 5">DSM 17678</strain>
    </source>
</reference>
<dbReference type="Pfam" id="PF19127">
    <property type="entry name" value="Choline_bind_3"/>
    <property type="match status" value="1"/>
</dbReference>
<dbReference type="EMBL" id="ADGQ01000073">
    <property type="protein sequence ID" value="EFM63951.1"/>
    <property type="molecule type" value="Genomic_DNA"/>
</dbReference>
<dbReference type="SUPFAM" id="SSF69360">
    <property type="entry name" value="Cell wall binding repeat"/>
    <property type="match status" value="1"/>
</dbReference>
<evidence type="ECO:0000256" key="1">
    <source>
        <dbReference type="ARBA" id="ARBA00022737"/>
    </source>
</evidence>
<keyword evidence="1" id="KW-0677">Repeat</keyword>
<dbReference type="AlphaFoldDB" id="E0E571"/>
<keyword evidence="3" id="KW-0732">Signal</keyword>
<dbReference type="GeneID" id="84801451"/>
<protein>
    <submittedName>
        <fullName evidence="4">Cell wall-binding repeat protein</fullName>
    </submittedName>
</protein>
<keyword evidence="5" id="KW-1185">Reference proteome</keyword>
<name>E0E571_9FIRM</name>
<feature type="signal peptide" evidence="3">
    <location>
        <begin position="1"/>
        <end position="26"/>
    </location>
</feature>
<dbReference type="Pfam" id="PF01473">
    <property type="entry name" value="Choline_bind_1"/>
    <property type="match status" value="1"/>
</dbReference>
<feature type="repeat" description="Cell wall-binding" evidence="2">
    <location>
        <begin position="49"/>
        <end position="68"/>
    </location>
</feature>
<sequence>MKNKLIRGALCLSLAMAILTPNASSAVVRDGWQKSSNQWYYYSQGLGVKNTWKKICGTWYYFDRSGKMKTGWLKDRNKWYYLDASGSYAHNGWRKIRGDWYHFKADGSMSVGWIEDHHRIHIYYANPSGRIIINKIVKIDGRDCYFNKSGEAHEADANSLCEMLRVLKSIGVEGISVRLNPPIVKYDISNRDDINKFLDLVAGFKLETLPLEKWNDIDPQVGGGASIDIHMKDSTLISFSINNNILEEGKVKYKSKDDSLKKLEKLLYDLNK</sequence>
<dbReference type="RefSeq" id="WP_007791311.1">
    <property type="nucleotide sequence ID" value="NZ_ADGQ01000073.1"/>
</dbReference>
<evidence type="ECO:0000256" key="2">
    <source>
        <dbReference type="PROSITE-ProRule" id="PRU00591"/>
    </source>
</evidence>
<dbReference type="Proteomes" id="UP000003244">
    <property type="component" value="Unassembled WGS sequence"/>
</dbReference>
<evidence type="ECO:0000256" key="3">
    <source>
        <dbReference type="SAM" id="SignalP"/>
    </source>
</evidence>
<proteinExistence type="predicted"/>
<accession>E0E571</accession>